<keyword evidence="10 17" id="KW-0520">NAD</keyword>
<dbReference type="Gene3D" id="3.40.1190.20">
    <property type="match status" value="1"/>
</dbReference>
<dbReference type="PANTHER" id="PTHR12592:SF0">
    <property type="entry name" value="ATP-DEPENDENT (S)-NAD(P)H-HYDRATE DEHYDRATASE"/>
    <property type="match status" value="1"/>
</dbReference>
<dbReference type="CDD" id="cd01171">
    <property type="entry name" value="YXKO-related"/>
    <property type="match status" value="1"/>
</dbReference>
<dbReference type="GO" id="GO:0046872">
    <property type="term" value="F:metal ion binding"/>
    <property type="evidence" value="ECO:0007669"/>
    <property type="project" value="UniProtKB-UniRule"/>
</dbReference>
<feature type="domain" description="YjeF C-terminal" evidence="20">
    <location>
        <begin position="228"/>
        <end position="499"/>
    </location>
</feature>
<evidence type="ECO:0000256" key="13">
    <source>
        <dbReference type="ARBA" id="ARBA00023268"/>
    </source>
</evidence>
<feature type="binding site" evidence="17">
    <location>
        <position position="439"/>
    </location>
    <ligand>
        <name>AMP</name>
        <dbReference type="ChEBI" id="CHEBI:456215"/>
    </ligand>
</feature>
<dbReference type="RefSeq" id="WP_258878431.1">
    <property type="nucleotide sequence ID" value="NZ_CP048914.1"/>
</dbReference>
<reference evidence="22 23" key="1">
    <citation type="submission" date="2020-02" db="EMBL/GenBank/DDBJ databases">
        <authorList>
            <person name="Zheng R.K."/>
            <person name="Sun C.M."/>
        </authorList>
    </citation>
    <scope>NUCLEOTIDE SEQUENCE [LARGE SCALE GENOMIC DNA]</scope>
    <source>
        <strain evidence="23">zrk13</strain>
    </source>
</reference>
<evidence type="ECO:0000256" key="12">
    <source>
        <dbReference type="ARBA" id="ARBA00023239"/>
    </source>
</evidence>
<dbReference type="HAMAP" id="MF_01966">
    <property type="entry name" value="NADHX_epimerase"/>
    <property type="match status" value="1"/>
</dbReference>
<evidence type="ECO:0000256" key="2">
    <source>
        <dbReference type="ARBA" id="ARBA00000909"/>
    </source>
</evidence>
<dbReference type="GO" id="GO:0052856">
    <property type="term" value="F:NAD(P)HX epimerase activity"/>
    <property type="evidence" value="ECO:0007669"/>
    <property type="project" value="UniProtKB-UniRule"/>
</dbReference>
<keyword evidence="23" id="KW-1185">Reference proteome</keyword>
<dbReference type="NCBIfam" id="TIGR00197">
    <property type="entry name" value="yjeF_nterm"/>
    <property type="match status" value="1"/>
</dbReference>
<evidence type="ECO:0000256" key="5">
    <source>
        <dbReference type="ARBA" id="ARBA00022723"/>
    </source>
</evidence>
<comment type="caution">
    <text evidence="18">Lacks conserved residue(s) required for the propagation of feature annotation.</text>
</comment>
<feature type="binding site" evidence="18">
    <location>
        <position position="131"/>
    </location>
    <ligand>
        <name>K(+)</name>
        <dbReference type="ChEBI" id="CHEBI:29103"/>
    </ligand>
</feature>
<dbReference type="Pfam" id="PF01256">
    <property type="entry name" value="Carb_kinase"/>
    <property type="match status" value="1"/>
</dbReference>
<dbReference type="AlphaFoldDB" id="A0A7L7KPU5"/>
<dbReference type="InterPro" id="IPR030677">
    <property type="entry name" value="Nnr"/>
</dbReference>
<keyword evidence="13" id="KW-0511">Multifunctional enzyme</keyword>
<evidence type="ECO:0000313" key="22">
    <source>
        <dbReference type="EMBL" id="QMS84810.1"/>
    </source>
</evidence>
<comment type="catalytic activity">
    <reaction evidence="1 18 19">
        <text>(6R)-NADHX = (6S)-NADHX</text>
        <dbReference type="Rhea" id="RHEA:32215"/>
        <dbReference type="ChEBI" id="CHEBI:64074"/>
        <dbReference type="ChEBI" id="CHEBI:64075"/>
        <dbReference type="EC" id="5.1.99.6"/>
    </reaction>
</comment>
<evidence type="ECO:0000256" key="19">
    <source>
        <dbReference type="PIRNR" id="PIRNR017184"/>
    </source>
</evidence>
<accession>A0A7L7KPU5</accession>
<evidence type="ECO:0000256" key="6">
    <source>
        <dbReference type="ARBA" id="ARBA00022741"/>
    </source>
</evidence>
<comment type="catalytic activity">
    <reaction evidence="15 17 19">
        <text>(6S)-NADHX + ADP = AMP + phosphate + NADH + H(+)</text>
        <dbReference type="Rhea" id="RHEA:32223"/>
        <dbReference type="ChEBI" id="CHEBI:15378"/>
        <dbReference type="ChEBI" id="CHEBI:43474"/>
        <dbReference type="ChEBI" id="CHEBI:57945"/>
        <dbReference type="ChEBI" id="CHEBI:64074"/>
        <dbReference type="ChEBI" id="CHEBI:456215"/>
        <dbReference type="ChEBI" id="CHEBI:456216"/>
        <dbReference type="EC" id="4.2.1.136"/>
    </reaction>
</comment>
<name>A0A7L7KPU5_9MOLU</name>
<dbReference type="GO" id="GO:0110051">
    <property type="term" value="P:metabolite repair"/>
    <property type="evidence" value="ECO:0007669"/>
    <property type="project" value="TreeGrafter"/>
</dbReference>
<comment type="similarity">
    <text evidence="18">Belongs to the NnrE/AIBP family.</text>
</comment>
<dbReference type="InterPro" id="IPR000631">
    <property type="entry name" value="CARKD"/>
</dbReference>
<evidence type="ECO:0000256" key="10">
    <source>
        <dbReference type="ARBA" id="ARBA00023027"/>
    </source>
</evidence>
<evidence type="ECO:0000259" key="20">
    <source>
        <dbReference type="PROSITE" id="PS51383"/>
    </source>
</evidence>
<dbReference type="GO" id="GO:0046496">
    <property type="term" value="P:nicotinamide nucleotide metabolic process"/>
    <property type="evidence" value="ECO:0007669"/>
    <property type="project" value="UniProtKB-UniRule"/>
</dbReference>
<dbReference type="EMBL" id="CP048914">
    <property type="protein sequence ID" value="QMS84810.1"/>
    <property type="molecule type" value="Genomic_DNA"/>
</dbReference>
<keyword evidence="11 18" id="KW-0413">Isomerase</keyword>
<evidence type="ECO:0000256" key="16">
    <source>
        <dbReference type="ARBA" id="ARBA00049209"/>
    </source>
</evidence>
<comment type="similarity">
    <text evidence="4 19">In the C-terminal section; belongs to the NnrD/CARKD family.</text>
</comment>
<feature type="binding site" evidence="18">
    <location>
        <begin position="135"/>
        <end position="141"/>
    </location>
    <ligand>
        <name>(6S)-NADPHX</name>
        <dbReference type="ChEBI" id="CHEBI:64076"/>
    </ligand>
</feature>
<evidence type="ECO:0000256" key="15">
    <source>
        <dbReference type="ARBA" id="ARBA00048238"/>
    </source>
</evidence>
<dbReference type="HAMAP" id="MF_01965">
    <property type="entry name" value="NADHX_dehydratase"/>
    <property type="match status" value="1"/>
</dbReference>
<evidence type="ECO:0000256" key="14">
    <source>
        <dbReference type="ARBA" id="ARBA00025153"/>
    </source>
</evidence>
<dbReference type="PROSITE" id="PS51385">
    <property type="entry name" value="YJEF_N"/>
    <property type="match status" value="1"/>
</dbReference>
<comment type="similarity">
    <text evidence="3 19">In the N-terminal section; belongs to the NnrE/AIBP family.</text>
</comment>
<keyword evidence="7 17" id="KW-0067">ATP-binding</keyword>
<keyword evidence="5 18" id="KW-0479">Metal-binding</keyword>
<keyword evidence="9 18" id="KW-0630">Potassium</keyword>
<dbReference type="InterPro" id="IPR017953">
    <property type="entry name" value="Carbohydrate_kinase_pred_CS"/>
</dbReference>
<dbReference type="SUPFAM" id="SSF53613">
    <property type="entry name" value="Ribokinase-like"/>
    <property type="match status" value="1"/>
</dbReference>
<dbReference type="PROSITE" id="PS01050">
    <property type="entry name" value="YJEF_C_2"/>
    <property type="match status" value="1"/>
</dbReference>
<dbReference type="InterPro" id="IPR029056">
    <property type="entry name" value="Ribokinase-like"/>
</dbReference>
<gene>
    <name evidence="17" type="primary">nnrD</name>
    <name evidence="18" type="synonym">nnrE</name>
    <name evidence="22" type="ORF">G4Z02_03260</name>
</gene>
<feature type="binding site" evidence="18">
    <location>
        <position position="167"/>
    </location>
    <ligand>
        <name>K(+)</name>
        <dbReference type="ChEBI" id="CHEBI:29103"/>
    </ligand>
</feature>
<dbReference type="EC" id="5.1.99.6" evidence="19"/>
<comment type="catalytic activity">
    <reaction evidence="2 18 19">
        <text>(6R)-NADPHX = (6S)-NADPHX</text>
        <dbReference type="Rhea" id="RHEA:32227"/>
        <dbReference type="ChEBI" id="CHEBI:64076"/>
        <dbReference type="ChEBI" id="CHEBI:64077"/>
        <dbReference type="EC" id="5.1.99.6"/>
    </reaction>
</comment>
<feature type="binding site" evidence="17">
    <location>
        <position position="440"/>
    </location>
    <ligand>
        <name>(6S)-NADPHX</name>
        <dbReference type="ChEBI" id="CHEBI:64076"/>
    </ligand>
</feature>
<evidence type="ECO:0000256" key="3">
    <source>
        <dbReference type="ARBA" id="ARBA00006001"/>
    </source>
</evidence>
<proteinExistence type="inferred from homology"/>
<protein>
    <recommendedName>
        <fullName evidence="19">Bifunctional NAD(P)H-hydrate repair enzyme</fullName>
    </recommendedName>
    <alternativeName>
        <fullName evidence="19">Nicotinamide nucleotide repair protein</fullName>
    </alternativeName>
    <domain>
        <recommendedName>
            <fullName evidence="19">ADP-dependent (S)-NAD(P)H-hydrate dehydratase</fullName>
            <ecNumber evidence="19">4.2.1.136</ecNumber>
        </recommendedName>
        <alternativeName>
            <fullName evidence="19">ADP-dependent NAD(P)HX dehydratase</fullName>
        </alternativeName>
    </domain>
    <domain>
        <recommendedName>
            <fullName evidence="19">NAD(P)H-hydrate epimerase</fullName>
            <ecNumber evidence="19">5.1.99.6</ecNumber>
        </recommendedName>
    </domain>
</protein>
<dbReference type="Pfam" id="PF03853">
    <property type="entry name" value="YjeF_N"/>
    <property type="match status" value="1"/>
</dbReference>
<evidence type="ECO:0000256" key="7">
    <source>
        <dbReference type="ARBA" id="ARBA00022840"/>
    </source>
</evidence>
<dbReference type="InterPro" id="IPR036652">
    <property type="entry name" value="YjeF_N_dom_sf"/>
</dbReference>
<evidence type="ECO:0000256" key="4">
    <source>
        <dbReference type="ARBA" id="ARBA00009524"/>
    </source>
</evidence>
<dbReference type="GO" id="GO:0005524">
    <property type="term" value="F:ATP binding"/>
    <property type="evidence" value="ECO:0007669"/>
    <property type="project" value="UniProtKB-UniRule"/>
</dbReference>
<dbReference type="Proteomes" id="UP000514720">
    <property type="component" value="Chromosome"/>
</dbReference>
<dbReference type="GO" id="GO:0052855">
    <property type="term" value="F:ADP-dependent NAD(P)H-hydrate dehydratase activity"/>
    <property type="evidence" value="ECO:0007669"/>
    <property type="project" value="UniProtKB-UniRule"/>
</dbReference>
<comment type="function">
    <text evidence="17">Catalyzes the dehydration of the S-form of NAD(P)HX at the expense of ADP, which is converted to AMP. Together with NAD(P)HX epimerase, which catalyzes the epimerization of the S- and R-forms, the enzyme allows the repair of both epimers of NAD(P)HX, a damaged form of NAD(P)H that is a result of enzymatic or heat-dependent hydration.</text>
</comment>
<dbReference type="Gene3D" id="3.40.50.10260">
    <property type="entry name" value="YjeF N-terminal domain"/>
    <property type="match status" value="1"/>
</dbReference>
<sequence length="501" mass="54907">MNSIQILTANEMRQLDQLTLQQQNITSYELMTRVGKYLFDFIITNNFITSEDHVVVVAGTGNNGGDGMLVAHHIHTRGIPTEIIIIGSQEQQTEESLKALKHCQHIPVHYVVETQDDSYKQLLDDATVIIDGIFGIGLTRDVEDPHKSVMNAMNQSYATVISIDIPSGIHADNGLQMGTAVHANHTLIVQNFKQGNLLNDAKDFSGLNHVIDVDIVQSLEFDIQYELPLSYLQGKLGKRHHNSYKYNYGNLLTIGGSKGMMGAPILSALAALRSGSGLSQVYVHDGDHKYLQNPYPDIMVDTYLGIEDVPQKIRRMDAIVFGPGLGKKNPLNMDILAHLLSTEIPLVIDADGLYYLKDLLKGYNTRGHLIITPHYKEMADFLGISIEDVIQQPVLYAKNIAHTYNVVVVLKGTCTIITNDIETYFSSNGTPGLAKAGTGDVLSGVIGSLLGRGLPPLDAAKIGVLMHSLAGQYAEEVYGEESMMASDVISMLPKVMDHVKA</sequence>
<evidence type="ECO:0000256" key="18">
    <source>
        <dbReference type="HAMAP-Rule" id="MF_01966"/>
    </source>
</evidence>
<evidence type="ECO:0000256" key="8">
    <source>
        <dbReference type="ARBA" id="ARBA00022857"/>
    </source>
</evidence>
<dbReference type="SUPFAM" id="SSF64153">
    <property type="entry name" value="YjeF N-terminal domain-like"/>
    <property type="match status" value="1"/>
</dbReference>
<feature type="binding site" evidence="17">
    <location>
        <begin position="411"/>
        <end position="415"/>
    </location>
    <ligand>
        <name>AMP</name>
        <dbReference type="ChEBI" id="CHEBI:456215"/>
    </ligand>
</feature>
<comment type="function">
    <text evidence="18">Catalyzes the epimerization of the S- and R-forms of NAD(P)HX, a damaged form of NAD(P)H that is a result of enzymatic or heat-dependent hydration. This is a prerequisite for the S-specific NAD(P)H-hydrate dehydratase to allow the repair of both epimers of NAD(P)HX.</text>
</comment>
<evidence type="ECO:0000313" key="23">
    <source>
        <dbReference type="Proteomes" id="UP000514720"/>
    </source>
</evidence>
<dbReference type="PIRSF" id="PIRSF017184">
    <property type="entry name" value="Nnr"/>
    <property type="match status" value="1"/>
</dbReference>
<feature type="binding site" evidence="18">
    <location>
        <position position="63"/>
    </location>
    <ligand>
        <name>K(+)</name>
        <dbReference type="ChEBI" id="CHEBI:29103"/>
    </ligand>
</feature>
<comment type="catalytic activity">
    <reaction evidence="16 17 19">
        <text>(6S)-NADPHX + ADP = AMP + phosphate + NADPH + H(+)</text>
        <dbReference type="Rhea" id="RHEA:32235"/>
        <dbReference type="ChEBI" id="CHEBI:15378"/>
        <dbReference type="ChEBI" id="CHEBI:43474"/>
        <dbReference type="ChEBI" id="CHEBI:57783"/>
        <dbReference type="ChEBI" id="CHEBI:64076"/>
        <dbReference type="ChEBI" id="CHEBI:456215"/>
        <dbReference type="ChEBI" id="CHEBI:456216"/>
        <dbReference type="EC" id="4.2.1.136"/>
    </reaction>
</comment>
<dbReference type="InterPro" id="IPR004443">
    <property type="entry name" value="YjeF_N_dom"/>
</dbReference>
<comment type="subunit">
    <text evidence="17">Homotetramer.</text>
</comment>
<feature type="binding site" evidence="18">
    <location>
        <begin position="62"/>
        <end position="66"/>
    </location>
    <ligand>
        <name>(6S)-NADPHX</name>
        <dbReference type="ChEBI" id="CHEBI:64076"/>
    </ligand>
</feature>
<evidence type="ECO:0000256" key="1">
    <source>
        <dbReference type="ARBA" id="ARBA00000013"/>
    </source>
</evidence>
<evidence type="ECO:0000256" key="9">
    <source>
        <dbReference type="ARBA" id="ARBA00022958"/>
    </source>
</evidence>
<keyword evidence="6 17" id="KW-0547">Nucleotide-binding</keyword>
<comment type="cofactor">
    <cofactor evidence="18 19">
        <name>K(+)</name>
        <dbReference type="ChEBI" id="CHEBI:29103"/>
    </cofactor>
    <text evidence="18 19">Binds 1 potassium ion per subunit.</text>
</comment>
<dbReference type="PANTHER" id="PTHR12592">
    <property type="entry name" value="ATP-DEPENDENT (S)-NAD(P)H-HYDRATE DEHYDRATASE FAMILY MEMBER"/>
    <property type="match status" value="1"/>
</dbReference>
<comment type="function">
    <text evidence="14 19">Bifunctional enzyme that catalyzes the epimerization of the S- and R-forms of NAD(P)HX and the dehydration of the S-form of NAD(P)HX at the expense of ADP, which is converted to AMP. This allows the repair of both epimers of NAD(P)HX, a damaged form of NAD(P)H that is a result of enzymatic or heat-dependent hydration.</text>
</comment>
<dbReference type="KEGG" id="xcl:G4Z02_03260"/>
<organism evidence="22 23">
    <name type="scientific">Candidatus Xianfuyuplasma coldseepsis</name>
    <dbReference type="NCBI Taxonomy" id="2782163"/>
    <lineage>
        <taxon>Bacteria</taxon>
        <taxon>Bacillati</taxon>
        <taxon>Mycoplasmatota</taxon>
        <taxon>Mollicutes</taxon>
        <taxon>Candidatus Izemoplasmatales</taxon>
        <taxon>Candidatus Izemoplasmataceae</taxon>
        <taxon>Candidatus Xianfuyuplasma</taxon>
    </lineage>
</organism>
<evidence type="ECO:0000256" key="17">
    <source>
        <dbReference type="HAMAP-Rule" id="MF_01965"/>
    </source>
</evidence>
<keyword evidence="8 17" id="KW-0521">NADP</keyword>
<keyword evidence="12 17" id="KW-0456">Lyase</keyword>
<evidence type="ECO:0000256" key="11">
    <source>
        <dbReference type="ARBA" id="ARBA00023235"/>
    </source>
</evidence>
<feature type="binding site" evidence="17">
    <location>
        <position position="374"/>
    </location>
    <ligand>
        <name>(6S)-NADPHX</name>
        <dbReference type="ChEBI" id="CHEBI:64076"/>
    </ligand>
</feature>
<comment type="cofactor">
    <cofactor evidence="17">
        <name>Mg(2+)</name>
        <dbReference type="ChEBI" id="CHEBI:18420"/>
    </cofactor>
</comment>
<feature type="domain" description="YjeF N-terminal" evidence="21">
    <location>
        <begin position="12"/>
        <end position="221"/>
    </location>
</feature>
<dbReference type="PROSITE" id="PS51383">
    <property type="entry name" value="YJEF_C_3"/>
    <property type="match status" value="1"/>
</dbReference>
<dbReference type="EC" id="4.2.1.136" evidence="19"/>
<dbReference type="NCBIfam" id="TIGR00196">
    <property type="entry name" value="yjeF_cterm"/>
    <property type="match status" value="1"/>
</dbReference>
<feature type="binding site" evidence="17">
    <location>
        <position position="324"/>
    </location>
    <ligand>
        <name>(6S)-NADPHX</name>
        <dbReference type="ChEBI" id="CHEBI:64076"/>
    </ligand>
</feature>
<comment type="similarity">
    <text evidence="17">Belongs to the NnrD/CARKD family.</text>
</comment>
<feature type="binding site" evidence="17">
    <location>
        <position position="263"/>
    </location>
    <ligand>
        <name>(6S)-NADPHX</name>
        <dbReference type="ChEBI" id="CHEBI:64076"/>
    </ligand>
</feature>
<feature type="binding site" evidence="18">
    <location>
        <position position="164"/>
    </location>
    <ligand>
        <name>(6S)-NADPHX</name>
        <dbReference type="ChEBI" id="CHEBI:64076"/>
    </ligand>
</feature>
<evidence type="ECO:0000259" key="21">
    <source>
        <dbReference type="PROSITE" id="PS51385"/>
    </source>
</evidence>